<dbReference type="AlphaFoldDB" id="A0A0M0KWJ0"/>
<comment type="caution">
    <text evidence="2">The sequence shown here is derived from an EMBL/GenBank/DDBJ whole genome shotgun (WGS) entry which is preliminary data.</text>
</comment>
<evidence type="ECO:0000313" key="2">
    <source>
        <dbReference type="EMBL" id="KOO42758.1"/>
    </source>
</evidence>
<gene>
    <name evidence="2" type="ORF">AMD01_16560</name>
</gene>
<evidence type="ECO:0000256" key="1">
    <source>
        <dbReference type="SAM" id="MobiDB-lite"/>
    </source>
</evidence>
<feature type="region of interest" description="Disordered" evidence="1">
    <location>
        <begin position="177"/>
        <end position="225"/>
    </location>
</feature>
<name>A0A0M0KWJ0_9BACI</name>
<proteinExistence type="predicted"/>
<keyword evidence="3" id="KW-1185">Reference proteome</keyword>
<dbReference type="RefSeq" id="WP_053402555.1">
    <property type="nucleotide sequence ID" value="NZ_JAMAUM010000010.1"/>
</dbReference>
<reference evidence="3" key="1">
    <citation type="submission" date="2015-08" db="EMBL/GenBank/DDBJ databases">
        <title>Fjat-14210 dsm16467.</title>
        <authorList>
            <person name="Liu B."/>
            <person name="Wang J."/>
            <person name="Zhu Y."/>
            <person name="Liu G."/>
            <person name="Chen Q."/>
            <person name="Chen Z."/>
            <person name="Lan J."/>
            <person name="Che J."/>
            <person name="Ge C."/>
            <person name="Shi H."/>
            <person name="Pan Z."/>
            <person name="Liu X."/>
        </authorList>
    </citation>
    <scope>NUCLEOTIDE SEQUENCE [LARGE SCALE GENOMIC DNA]</scope>
    <source>
        <strain evidence="3">DSM 16467</strain>
    </source>
</reference>
<dbReference type="EMBL" id="LILC01000023">
    <property type="protein sequence ID" value="KOO42758.1"/>
    <property type="molecule type" value="Genomic_DNA"/>
</dbReference>
<evidence type="ECO:0000313" key="3">
    <source>
        <dbReference type="Proteomes" id="UP000037558"/>
    </source>
</evidence>
<organism evidence="2 3">
    <name type="scientific">Priestia koreensis</name>
    <dbReference type="NCBI Taxonomy" id="284581"/>
    <lineage>
        <taxon>Bacteria</taxon>
        <taxon>Bacillati</taxon>
        <taxon>Bacillota</taxon>
        <taxon>Bacilli</taxon>
        <taxon>Bacillales</taxon>
        <taxon>Bacillaceae</taxon>
        <taxon>Priestia</taxon>
    </lineage>
</organism>
<accession>A0A0M0KWJ0</accession>
<sequence length="225" mass="26422">MNDLTDIFDANISEIIHAIDQHAIELTIERFVTSSIQRDNAFFLIFNAVLKKVSSFLLDATVKHSAILLVVHSLHQLLHQYITQCLLFTQKWTALKPIIHKKALLLVDRKGEEMNEKIALIHRQAKELVDHYHQLFNEASLHSHKENHLLKKMMDLVDEKVSYYRFIFPLPSYPREPKTKVKRNKGNVSEYRVSEQLMPPTPPQKKRKRIPKPKVHLPRPDWTKD</sequence>
<dbReference type="Proteomes" id="UP000037558">
    <property type="component" value="Unassembled WGS sequence"/>
</dbReference>
<feature type="compositionally biased region" description="Basic residues" evidence="1">
    <location>
        <begin position="204"/>
        <end position="217"/>
    </location>
</feature>
<protein>
    <submittedName>
        <fullName evidence="2">Uncharacterized protein</fullName>
    </submittedName>
</protein>
<dbReference type="PATRIC" id="fig|284581.3.peg.2814"/>